<dbReference type="Pfam" id="PF12796">
    <property type="entry name" value="Ank_2"/>
    <property type="match status" value="1"/>
</dbReference>
<sequence>MLSRKTKSSGHENITDRDDDETLSTDIAGPSNGNKSSGSRRVEMSWKDKLESLQSAIIVICSLLATCCFDAIISPPGGVWQTRPSKEVFQAETPKNISAFPKAFVSMNITSTDLLAPNKAMSLDRNGITPLHYAAINGNLHVVRELIFCCPVSAKETIFNGETLLHLVVKNNNRYEVVISLLSLLDEMDLINEIINYVDKDGNMILHLAVARKQQQTPYSTFEGAVLLFQYFHLGRRCVLRDFIDNNSFSYARNVVRQFLLAGDECDGGDIDDWLGCAALRKCLWLGYRYHMDRQNGLDNVYIVLLYLLQESQS</sequence>
<name>A0AA39VTK6_ACESA</name>
<dbReference type="InterPro" id="IPR026961">
    <property type="entry name" value="PGG_dom"/>
</dbReference>
<dbReference type="Pfam" id="PF13962">
    <property type="entry name" value="PGG"/>
    <property type="match status" value="1"/>
</dbReference>
<feature type="domain" description="PGG" evidence="9">
    <location>
        <begin position="48"/>
        <end position="111"/>
    </location>
</feature>
<evidence type="ECO:0000256" key="2">
    <source>
        <dbReference type="ARBA" id="ARBA00022692"/>
    </source>
</evidence>
<evidence type="ECO:0000256" key="3">
    <source>
        <dbReference type="ARBA" id="ARBA00022737"/>
    </source>
</evidence>
<dbReference type="SUPFAM" id="SSF48403">
    <property type="entry name" value="Ankyrin repeat"/>
    <property type="match status" value="1"/>
</dbReference>
<accession>A0AA39VTK6</accession>
<evidence type="ECO:0000256" key="8">
    <source>
        <dbReference type="SAM" id="MobiDB-lite"/>
    </source>
</evidence>
<dbReference type="SMART" id="SM00248">
    <property type="entry name" value="ANK"/>
    <property type="match status" value="2"/>
</dbReference>
<keyword evidence="5 7" id="KW-0040">ANK repeat</keyword>
<keyword evidence="6" id="KW-0472">Membrane</keyword>
<dbReference type="Proteomes" id="UP001168877">
    <property type="component" value="Unassembled WGS sequence"/>
</dbReference>
<gene>
    <name evidence="10" type="ORF">LWI29_022855</name>
</gene>
<dbReference type="PANTHER" id="PTHR24186:SF38">
    <property type="entry name" value="ANKYRIN REPEAT FAMILY PROTEIN"/>
    <property type="match status" value="1"/>
</dbReference>
<protein>
    <recommendedName>
        <fullName evidence="9">PGG domain-containing protein</fullName>
    </recommendedName>
</protein>
<comment type="subcellular location">
    <subcellularLocation>
        <location evidence="1">Membrane</location>
        <topology evidence="1">Multi-pass membrane protein</topology>
    </subcellularLocation>
</comment>
<feature type="repeat" description="ANK" evidence="7">
    <location>
        <begin position="126"/>
        <end position="147"/>
    </location>
</feature>
<keyword evidence="2" id="KW-0812">Transmembrane</keyword>
<proteinExistence type="predicted"/>
<dbReference type="GO" id="GO:0005886">
    <property type="term" value="C:plasma membrane"/>
    <property type="evidence" value="ECO:0007669"/>
    <property type="project" value="TreeGrafter"/>
</dbReference>
<dbReference type="PROSITE" id="PS50088">
    <property type="entry name" value="ANK_REPEAT"/>
    <property type="match status" value="1"/>
</dbReference>
<evidence type="ECO:0000256" key="7">
    <source>
        <dbReference type="PROSITE-ProRule" id="PRU00023"/>
    </source>
</evidence>
<dbReference type="AlphaFoldDB" id="A0AA39VTK6"/>
<dbReference type="EMBL" id="JAUESC010000381">
    <property type="protein sequence ID" value="KAK0590111.1"/>
    <property type="molecule type" value="Genomic_DNA"/>
</dbReference>
<organism evidence="10 11">
    <name type="scientific">Acer saccharum</name>
    <name type="common">Sugar maple</name>
    <dbReference type="NCBI Taxonomy" id="4024"/>
    <lineage>
        <taxon>Eukaryota</taxon>
        <taxon>Viridiplantae</taxon>
        <taxon>Streptophyta</taxon>
        <taxon>Embryophyta</taxon>
        <taxon>Tracheophyta</taxon>
        <taxon>Spermatophyta</taxon>
        <taxon>Magnoliopsida</taxon>
        <taxon>eudicotyledons</taxon>
        <taxon>Gunneridae</taxon>
        <taxon>Pentapetalae</taxon>
        <taxon>rosids</taxon>
        <taxon>malvids</taxon>
        <taxon>Sapindales</taxon>
        <taxon>Sapindaceae</taxon>
        <taxon>Hippocastanoideae</taxon>
        <taxon>Acereae</taxon>
        <taxon>Acer</taxon>
    </lineage>
</organism>
<evidence type="ECO:0000256" key="4">
    <source>
        <dbReference type="ARBA" id="ARBA00022989"/>
    </source>
</evidence>
<evidence type="ECO:0000256" key="6">
    <source>
        <dbReference type="ARBA" id="ARBA00023136"/>
    </source>
</evidence>
<dbReference type="Gene3D" id="1.25.40.20">
    <property type="entry name" value="Ankyrin repeat-containing domain"/>
    <property type="match status" value="1"/>
</dbReference>
<evidence type="ECO:0000256" key="1">
    <source>
        <dbReference type="ARBA" id="ARBA00004141"/>
    </source>
</evidence>
<reference evidence="10" key="1">
    <citation type="journal article" date="2022" name="Plant J.">
        <title>Strategies of tolerance reflected in two North American maple genomes.</title>
        <authorList>
            <person name="McEvoy S.L."/>
            <person name="Sezen U.U."/>
            <person name="Trouern-Trend A."/>
            <person name="McMahon S.M."/>
            <person name="Schaberg P.G."/>
            <person name="Yang J."/>
            <person name="Wegrzyn J.L."/>
            <person name="Swenson N.G."/>
        </authorList>
    </citation>
    <scope>NUCLEOTIDE SEQUENCE</scope>
    <source>
        <strain evidence="10">NS2018</strain>
    </source>
</reference>
<dbReference type="InterPro" id="IPR036770">
    <property type="entry name" value="Ankyrin_rpt-contain_sf"/>
</dbReference>
<reference evidence="10" key="2">
    <citation type="submission" date="2023-06" db="EMBL/GenBank/DDBJ databases">
        <authorList>
            <person name="Swenson N.G."/>
            <person name="Wegrzyn J.L."/>
            <person name="Mcevoy S.L."/>
        </authorList>
    </citation>
    <scope>NUCLEOTIDE SEQUENCE</scope>
    <source>
        <strain evidence="10">NS2018</strain>
        <tissue evidence="10">Leaf</tissue>
    </source>
</reference>
<keyword evidence="4" id="KW-1133">Transmembrane helix</keyword>
<feature type="region of interest" description="Disordered" evidence="8">
    <location>
        <begin position="1"/>
        <end position="41"/>
    </location>
</feature>
<keyword evidence="11" id="KW-1185">Reference proteome</keyword>
<comment type="caution">
    <text evidence="10">The sequence shown here is derived from an EMBL/GenBank/DDBJ whole genome shotgun (WGS) entry which is preliminary data.</text>
</comment>
<evidence type="ECO:0000313" key="10">
    <source>
        <dbReference type="EMBL" id="KAK0590111.1"/>
    </source>
</evidence>
<dbReference type="PANTHER" id="PTHR24186">
    <property type="entry name" value="PROTEIN PHOSPHATASE 1 REGULATORY SUBUNIT"/>
    <property type="match status" value="1"/>
</dbReference>
<evidence type="ECO:0000256" key="5">
    <source>
        <dbReference type="ARBA" id="ARBA00023043"/>
    </source>
</evidence>
<keyword evidence="3" id="KW-0677">Repeat</keyword>
<evidence type="ECO:0000313" key="11">
    <source>
        <dbReference type="Proteomes" id="UP001168877"/>
    </source>
</evidence>
<dbReference type="InterPro" id="IPR002110">
    <property type="entry name" value="Ankyrin_rpt"/>
</dbReference>
<evidence type="ECO:0000259" key="9">
    <source>
        <dbReference type="Pfam" id="PF13962"/>
    </source>
</evidence>
<dbReference type="PROSITE" id="PS50297">
    <property type="entry name" value="ANK_REP_REGION"/>
    <property type="match status" value="1"/>
</dbReference>